<reference evidence="5 6" key="1">
    <citation type="submission" date="2018-03" db="EMBL/GenBank/DDBJ databases">
        <title>Bioinformatic expansion and discovery of thiopeptide antibiotics.</title>
        <authorList>
            <person name="Schwalen C.J."/>
            <person name="Hudson G.A."/>
            <person name="Mitchell D.A."/>
        </authorList>
    </citation>
    <scope>NUCLEOTIDE SEQUENCE [LARGE SCALE GENOMIC DNA]</scope>
    <source>
        <strain evidence="5 6">NRRL 8041</strain>
    </source>
</reference>
<keyword evidence="1 2" id="KW-0238">DNA-binding</keyword>
<organism evidence="5 6">
    <name type="scientific">Micromonospora arborensis</name>
    <dbReference type="NCBI Taxonomy" id="2116518"/>
    <lineage>
        <taxon>Bacteria</taxon>
        <taxon>Bacillati</taxon>
        <taxon>Actinomycetota</taxon>
        <taxon>Actinomycetes</taxon>
        <taxon>Micromonosporales</taxon>
        <taxon>Micromonosporaceae</taxon>
        <taxon>Micromonospora</taxon>
    </lineage>
</organism>
<keyword evidence="6" id="KW-1185">Reference proteome</keyword>
<evidence type="ECO:0000313" key="6">
    <source>
        <dbReference type="Proteomes" id="UP000248333"/>
    </source>
</evidence>
<comment type="subunit">
    <text evidence="2">Homotetramer.</text>
</comment>
<dbReference type="InterPro" id="IPR000424">
    <property type="entry name" value="Primosome_PriB/ssb"/>
</dbReference>
<name>A0A318NYJ2_9ACTN</name>
<dbReference type="GO" id="GO:0003697">
    <property type="term" value="F:single-stranded DNA binding"/>
    <property type="evidence" value="ECO:0007669"/>
    <property type="project" value="UniProtKB-UniRule"/>
</dbReference>
<dbReference type="SUPFAM" id="SSF50249">
    <property type="entry name" value="Nucleic acid-binding proteins"/>
    <property type="match status" value="1"/>
</dbReference>
<evidence type="ECO:0000256" key="2">
    <source>
        <dbReference type="HAMAP-Rule" id="MF_00984"/>
    </source>
</evidence>
<sequence length="154" mass="16545">MSEEIAMANDTTVTVVGNLTADPELRFTPAGVALVKFTVASTPRVFDRNSGEYRDGDPLFLTCTAWRDLAEHIAESLAKGTRVVVAGRLRLSRWENEEGEKRSAYGLDVDEVGPSLRFATATVKKMARTRSGGDGFTPEAPADDPWSTAAPAAA</sequence>
<proteinExistence type="inferred from homology"/>
<dbReference type="InterPro" id="IPR012340">
    <property type="entry name" value="NA-bd_OB-fold"/>
</dbReference>
<comment type="caution">
    <text evidence="5">The sequence shown here is derived from an EMBL/GenBank/DDBJ whole genome shotgun (WGS) entry which is preliminary data.</text>
</comment>
<accession>A0A318NYJ2</accession>
<dbReference type="GO" id="GO:0009295">
    <property type="term" value="C:nucleoid"/>
    <property type="evidence" value="ECO:0007669"/>
    <property type="project" value="TreeGrafter"/>
</dbReference>
<dbReference type="RefSeq" id="WP_110565781.1">
    <property type="nucleotide sequence ID" value="NZ_PYBV01000028.1"/>
</dbReference>
<dbReference type="Pfam" id="PF00436">
    <property type="entry name" value="SSB"/>
    <property type="match status" value="1"/>
</dbReference>
<evidence type="ECO:0000256" key="4">
    <source>
        <dbReference type="SAM" id="MobiDB-lite"/>
    </source>
</evidence>
<evidence type="ECO:0000313" key="5">
    <source>
        <dbReference type="EMBL" id="PYC67346.1"/>
    </source>
</evidence>
<dbReference type="Proteomes" id="UP000248333">
    <property type="component" value="Unassembled WGS sequence"/>
</dbReference>
<dbReference type="PANTHER" id="PTHR10302:SF27">
    <property type="entry name" value="SINGLE-STRANDED DNA-BINDING PROTEIN"/>
    <property type="match status" value="1"/>
</dbReference>
<dbReference type="NCBIfam" id="TIGR00621">
    <property type="entry name" value="ssb"/>
    <property type="match status" value="1"/>
</dbReference>
<comment type="caution">
    <text evidence="2">Lacks conserved residue(s) required for the propagation of feature annotation.</text>
</comment>
<dbReference type="PANTHER" id="PTHR10302">
    <property type="entry name" value="SINGLE-STRANDED DNA-BINDING PROTEIN"/>
    <property type="match status" value="1"/>
</dbReference>
<dbReference type="AlphaFoldDB" id="A0A318NYJ2"/>
<gene>
    <name evidence="5" type="ORF">C7C45_22960</name>
</gene>
<dbReference type="CDD" id="cd04496">
    <property type="entry name" value="SSB_OBF"/>
    <property type="match status" value="1"/>
</dbReference>
<dbReference type="NCBIfam" id="NF005851">
    <property type="entry name" value="PRK07772.1"/>
    <property type="match status" value="1"/>
</dbReference>
<dbReference type="PROSITE" id="PS50935">
    <property type="entry name" value="SSB"/>
    <property type="match status" value="1"/>
</dbReference>
<dbReference type="InterPro" id="IPR011344">
    <property type="entry name" value="ssDNA-bd"/>
</dbReference>
<dbReference type="OrthoDB" id="9809878at2"/>
<dbReference type="EMBL" id="PYBV01000028">
    <property type="protein sequence ID" value="PYC67346.1"/>
    <property type="molecule type" value="Genomic_DNA"/>
</dbReference>
<protein>
    <recommendedName>
        <fullName evidence="2 3">Single-stranded DNA-binding protein</fullName>
        <shortName evidence="2">SSB</shortName>
    </recommendedName>
</protein>
<feature type="region of interest" description="Disordered" evidence="4">
    <location>
        <begin position="128"/>
        <end position="154"/>
    </location>
</feature>
<evidence type="ECO:0000256" key="1">
    <source>
        <dbReference type="ARBA" id="ARBA00023125"/>
    </source>
</evidence>
<evidence type="ECO:0000256" key="3">
    <source>
        <dbReference type="RuleBase" id="RU000524"/>
    </source>
</evidence>
<dbReference type="Gene3D" id="2.40.50.140">
    <property type="entry name" value="Nucleic acid-binding proteins"/>
    <property type="match status" value="1"/>
</dbReference>
<dbReference type="HAMAP" id="MF_00984">
    <property type="entry name" value="SSB"/>
    <property type="match status" value="1"/>
</dbReference>
<dbReference type="GO" id="GO:0006260">
    <property type="term" value="P:DNA replication"/>
    <property type="evidence" value="ECO:0007669"/>
    <property type="project" value="InterPro"/>
</dbReference>